<gene>
    <name evidence="1" type="ORF">CA615_07135</name>
</gene>
<sequence>MIQCRICGCKFDEKNVKPCGCSCAFGGCHGNNVRCPNCGYDMPRPKEFKKTNNENFNFSIMDRIKSFF</sequence>
<protein>
    <submittedName>
        <fullName evidence="1">Uncharacterized protein</fullName>
    </submittedName>
</protein>
<dbReference type="AlphaFoldDB" id="A0A328Q2D7"/>
<name>A0A328Q2D7_9EURY</name>
<proteinExistence type="predicted"/>
<reference evidence="1 2" key="1">
    <citation type="submission" date="2017-05" db="EMBL/GenBank/DDBJ databases">
        <title>Host range expansion of the Methanosphaera genus to humans and monogastric animals involves recent and extensive reduction in genome content.</title>
        <authorList>
            <person name="Hoedt E.C."/>
            <person name="Volmer J.G."/>
            <person name="Parks D.H."/>
            <person name="Rosewarne C.P."/>
            <person name="Denman S.E."/>
            <person name="Mcsweeney C.S."/>
            <person name="O Cuiv P."/>
            <person name="Hugenholtz P."/>
            <person name="Tyson G.W."/>
            <person name="Morrison M."/>
        </authorList>
    </citation>
    <scope>NUCLEOTIDE SEQUENCE [LARGE SCALE GENOMIC DNA]</scope>
    <source>
        <strain evidence="1 2">PA5</strain>
    </source>
</reference>
<evidence type="ECO:0000313" key="1">
    <source>
        <dbReference type="EMBL" id="RAP02505.1"/>
    </source>
</evidence>
<organism evidence="1 2">
    <name type="scientific">Methanosphaera stadtmanae</name>
    <dbReference type="NCBI Taxonomy" id="2317"/>
    <lineage>
        <taxon>Archaea</taxon>
        <taxon>Methanobacteriati</taxon>
        <taxon>Methanobacteriota</taxon>
        <taxon>Methanomada group</taxon>
        <taxon>Methanobacteria</taxon>
        <taxon>Methanobacteriales</taxon>
        <taxon>Methanobacteriaceae</taxon>
        <taxon>Methanosphaera</taxon>
    </lineage>
</organism>
<dbReference type="GeneID" id="3855123"/>
<dbReference type="RefSeq" id="WP_011407008.1">
    <property type="nucleotide sequence ID" value="NZ_CATZXA010000042.1"/>
</dbReference>
<accession>A0A328Q2D7</accession>
<dbReference type="EMBL" id="NGJK01000088">
    <property type="protein sequence ID" value="RAP02505.1"/>
    <property type="molecule type" value="Genomic_DNA"/>
</dbReference>
<evidence type="ECO:0000313" key="2">
    <source>
        <dbReference type="Proteomes" id="UP000248557"/>
    </source>
</evidence>
<comment type="caution">
    <text evidence="1">The sequence shown here is derived from an EMBL/GenBank/DDBJ whole genome shotgun (WGS) entry which is preliminary data.</text>
</comment>
<dbReference type="Proteomes" id="UP000248557">
    <property type="component" value="Unassembled WGS sequence"/>
</dbReference>
<dbReference type="PROSITE" id="PS51257">
    <property type="entry name" value="PROKAR_LIPOPROTEIN"/>
    <property type="match status" value="1"/>
</dbReference>